<dbReference type="GO" id="GO:0005737">
    <property type="term" value="C:cytoplasm"/>
    <property type="evidence" value="ECO:0007669"/>
    <property type="project" value="TreeGrafter"/>
</dbReference>
<keyword evidence="3" id="KW-0645">Protease</keyword>
<sequence>MFLPWLGFAVEKVADLLWYLVSYPPPGTTPGALGDLTHTPVPNQASKPNKPSASKPSPVAPGVVDVQPNGQPAIPVTGATELVSPPAVIHINKPAPTGGRIYALLIGIDKYASINSLAGAVNDLESVRHFLLSTVHVPPSRIRTLRDSEATRAAILESIEDLASHRDISADDPILIYYAGHGALTNPKIPAWKTRTGSVGIICPHDFALKGSKTTQGLGVFDFELGARLEMIARNKSDNITVIFDCCHSASGTRAEESDQTYTARGITLPENYVLPSSPAILDGGRAISIAKGFEQAGLRSHVLLAACNETQVAKERGGRGVFTSSLLDLLEKEGFDKLTYSDCIEQLPDLPGQNPQCEGLHRHRTLFDGRIPDKRSPIFRFTRTKNNTLYLQAGQAHQISVGTQFKLFSDARATVALGDVEAEECGPFRTRLSRLNVKQDAGYAMQTSVPLKTKPTLRLFIEPDQKLLGAYYQVAQAMSPASSYQFELVDSIADKPDVALRVREGLVEFHIGDTICQEAGLERLASGPIKPADQVYIGSILQSAANFFRHLRHKSPNPTPLSTQVTFSSFRLRHGDEYNERMEAILEPMGNNLIANSLMNVDVSEEAMHGFRIDNSTAVPLYAALFYFSMSSLAISCIYQPGTAADGSIDFSLKERGALTIGYGDGGWSPTNFSLPEDQDVDVGYLKLYLSTAHVDWSDIAQDSPFDQGRIAAPVNLKPLLWDTLTIPVVQKKQDGFGRCFFSPSINVSVNVKKTFNNQGGSMSGGWISF</sequence>
<dbReference type="Proteomes" id="UP000054007">
    <property type="component" value="Unassembled WGS sequence"/>
</dbReference>
<dbReference type="Pfam" id="PF00656">
    <property type="entry name" value="Peptidase_C14"/>
    <property type="match status" value="1"/>
</dbReference>
<comment type="similarity">
    <text evidence="1">Belongs to the peptidase C14B family.</text>
</comment>
<evidence type="ECO:0000259" key="5">
    <source>
        <dbReference type="Pfam" id="PF00656"/>
    </source>
</evidence>
<keyword evidence="7" id="KW-1185">Reference proteome</keyword>
<evidence type="ECO:0000256" key="3">
    <source>
        <dbReference type="ARBA" id="ARBA00022807"/>
    </source>
</evidence>
<dbReference type="OrthoDB" id="3223806at2759"/>
<dbReference type="InterPro" id="IPR050452">
    <property type="entry name" value="Metacaspase"/>
</dbReference>
<dbReference type="PANTHER" id="PTHR48104:SF30">
    <property type="entry name" value="METACASPASE-1"/>
    <property type="match status" value="1"/>
</dbReference>
<evidence type="ECO:0000313" key="6">
    <source>
        <dbReference type="EMBL" id="KIY65948.1"/>
    </source>
</evidence>
<dbReference type="GO" id="GO:0006508">
    <property type="term" value="P:proteolysis"/>
    <property type="evidence" value="ECO:0007669"/>
    <property type="project" value="InterPro"/>
</dbReference>
<name>A0A0D7B5W4_9AGAR</name>
<reference evidence="6 7" key="1">
    <citation type="journal article" date="2015" name="Fungal Genet. Biol.">
        <title>Evolution of novel wood decay mechanisms in Agaricales revealed by the genome sequences of Fistulina hepatica and Cylindrobasidium torrendii.</title>
        <authorList>
            <person name="Floudas D."/>
            <person name="Held B.W."/>
            <person name="Riley R."/>
            <person name="Nagy L.G."/>
            <person name="Koehler G."/>
            <person name="Ransdell A.S."/>
            <person name="Younus H."/>
            <person name="Chow J."/>
            <person name="Chiniquy J."/>
            <person name="Lipzen A."/>
            <person name="Tritt A."/>
            <person name="Sun H."/>
            <person name="Haridas S."/>
            <person name="LaButti K."/>
            <person name="Ohm R.A."/>
            <person name="Kues U."/>
            <person name="Blanchette R.A."/>
            <person name="Grigoriev I.V."/>
            <person name="Minto R.E."/>
            <person name="Hibbett D.S."/>
        </authorList>
    </citation>
    <scope>NUCLEOTIDE SEQUENCE [LARGE SCALE GENOMIC DNA]</scope>
    <source>
        <strain evidence="6 7">FP15055 ss-10</strain>
    </source>
</reference>
<gene>
    <name evidence="6" type="ORF">CYLTODRAFT_399590</name>
</gene>
<evidence type="ECO:0000256" key="1">
    <source>
        <dbReference type="ARBA" id="ARBA00009005"/>
    </source>
</evidence>
<feature type="domain" description="Peptidase C14 caspase" evidence="5">
    <location>
        <begin position="102"/>
        <end position="338"/>
    </location>
</feature>
<dbReference type="PANTHER" id="PTHR48104">
    <property type="entry name" value="METACASPASE-4"/>
    <property type="match status" value="1"/>
</dbReference>
<organism evidence="6 7">
    <name type="scientific">Cylindrobasidium torrendii FP15055 ss-10</name>
    <dbReference type="NCBI Taxonomy" id="1314674"/>
    <lineage>
        <taxon>Eukaryota</taxon>
        <taxon>Fungi</taxon>
        <taxon>Dikarya</taxon>
        <taxon>Basidiomycota</taxon>
        <taxon>Agaricomycotina</taxon>
        <taxon>Agaricomycetes</taxon>
        <taxon>Agaricomycetidae</taxon>
        <taxon>Agaricales</taxon>
        <taxon>Marasmiineae</taxon>
        <taxon>Physalacriaceae</taxon>
        <taxon>Cylindrobasidium</taxon>
    </lineage>
</organism>
<keyword evidence="3" id="KW-0788">Thiol protease</keyword>
<dbReference type="EMBL" id="KN880571">
    <property type="protein sequence ID" value="KIY65948.1"/>
    <property type="molecule type" value="Genomic_DNA"/>
</dbReference>
<evidence type="ECO:0000313" key="7">
    <source>
        <dbReference type="Proteomes" id="UP000054007"/>
    </source>
</evidence>
<accession>A0A0D7B5W4</accession>
<dbReference type="Gene3D" id="3.40.50.1460">
    <property type="match status" value="1"/>
</dbReference>
<protein>
    <recommendedName>
        <fullName evidence="5">Peptidase C14 caspase domain-containing protein</fullName>
    </recommendedName>
</protein>
<dbReference type="InterPro" id="IPR029030">
    <property type="entry name" value="Caspase-like_dom_sf"/>
</dbReference>
<dbReference type="GO" id="GO:0004197">
    <property type="term" value="F:cysteine-type endopeptidase activity"/>
    <property type="evidence" value="ECO:0007669"/>
    <property type="project" value="InterPro"/>
</dbReference>
<dbReference type="GO" id="GO:0006915">
    <property type="term" value="P:apoptotic process"/>
    <property type="evidence" value="ECO:0007669"/>
    <property type="project" value="UniProtKB-KW"/>
</dbReference>
<dbReference type="InterPro" id="IPR011600">
    <property type="entry name" value="Pept_C14_caspase"/>
</dbReference>
<feature type="compositionally biased region" description="Low complexity" evidence="4">
    <location>
        <begin position="45"/>
        <end position="64"/>
    </location>
</feature>
<evidence type="ECO:0000256" key="4">
    <source>
        <dbReference type="SAM" id="MobiDB-lite"/>
    </source>
</evidence>
<dbReference type="AlphaFoldDB" id="A0A0D7B5W4"/>
<keyword evidence="2" id="KW-0053">Apoptosis</keyword>
<proteinExistence type="inferred from homology"/>
<dbReference type="SUPFAM" id="SSF52129">
    <property type="entry name" value="Caspase-like"/>
    <property type="match status" value="1"/>
</dbReference>
<keyword evidence="3" id="KW-0378">Hydrolase</keyword>
<feature type="region of interest" description="Disordered" evidence="4">
    <location>
        <begin position="31"/>
        <end position="64"/>
    </location>
</feature>
<evidence type="ECO:0000256" key="2">
    <source>
        <dbReference type="ARBA" id="ARBA00022703"/>
    </source>
</evidence>